<reference evidence="2" key="1">
    <citation type="submission" date="2021-06" db="EMBL/GenBank/DDBJ databases">
        <authorList>
            <person name="Hodson N. C."/>
            <person name="Mongue J. A."/>
            <person name="Jaron S. K."/>
        </authorList>
    </citation>
    <scope>NUCLEOTIDE SEQUENCE</scope>
</reference>
<dbReference type="GO" id="GO:0004252">
    <property type="term" value="F:serine-type endopeptidase activity"/>
    <property type="evidence" value="ECO:0007669"/>
    <property type="project" value="InterPro"/>
</dbReference>
<feature type="domain" description="Peptidase S9A N-terminal" evidence="1">
    <location>
        <begin position="6"/>
        <end position="161"/>
    </location>
</feature>
<evidence type="ECO:0000313" key="3">
    <source>
        <dbReference type="Proteomes" id="UP000708208"/>
    </source>
</evidence>
<gene>
    <name evidence="2" type="ORF">AFUS01_LOCUS22809</name>
</gene>
<protein>
    <recommendedName>
        <fullName evidence="1">Peptidase S9A N-terminal domain-containing protein</fullName>
    </recommendedName>
</protein>
<dbReference type="InterPro" id="IPR051167">
    <property type="entry name" value="Prolyl_oligopep/macrocyclase"/>
</dbReference>
<organism evidence="2 3">
    <name type="scientific">Allacma fusca</name>
    <dbReference type="NCBI Taxonomy" id="39272"/>
    <lineage>
        <taxon>Eukaryota</taxon>
        <taxon>Metazoa</taxon>
        <taxon>Ecdysozoa</taxon>
        <taxon>Arthropoda</taxon>
        <taxon>Hexapoda</taxon>
        <taxon>Collembola</taxon>
        <taxon>Symphypleona</taxon>
        <taxon>Sminthuridae</taxon>
        <taxon>Allacma</taxon>
    </lineage>
</organism>
<accession>A0A8J2P106</accession>
<dbReference type="GO" id="GO:0005829">
    <property type="term" value="C:cytosol"/>
    <property type="evidence" value="ECO:0007669"/>
    <property type="project" value="TreeGrafter"/>
</dbReference>
<dbReference type="PANTHER" id="PTHR42881:SF2">
    <property type="entry name" value="PROLYL ENDOPEPTIDASE"/>
    <property type="match status" value="1"/>
</dbReference>
<comment type="caution">
    <text evidence="2">The sequence shown here is derived from an EMBL/GenBank/DDBJ whole genome shotgun (WGS) entry which is preliminary data.</text>
</comment>
<keyword evidence="3" id="KW-1185">Reference proteome</keyword>
<dbReference type="GO" id="GO:0070012">
    <property type="term" value="F:oligopeptidase activity"/>
    <property type="evidence" value="ECO:0007669"/>
    <property type="project" value="TreeGrafter"/>
</dbReference>
<evidence type="ECO:0000259" key="1">
    <source>
        <dbReference type="Pfam" id="PF02897"/>
    </source>
</evidence>
<name>A0A8J2P106_9HEXA</name>
<dbReference type="AlphaFoldDB" id="A0A8J2P106"/>
<dbReference type="Pfam" id="PF02897">
    <property type="entry name" value="Peptidase_S9_N"/>
    <property type="match status" value="1"/>
</dbReference>
<proteinExistence type="predicted"/>
<dbReference type="PANTHER" id="PTHR42881">
    <property type="entry name" value="PROLYL ENDOPEPTIDASE"/>
    <property type="match status" value="1"/>
</dbReference>
<feature type="non-terminal residue" evidence="2">
    <location>
        <position position="1"/>
    </location>
</feature>
<dbReference type="InterPro" id="IPR023302">
    <property type="entry name" value="Pept_S9A_N"/>
</dbReference>
<evidence type="ECO:0000313" key="2">
    <source>
        <dbReference type="EMBL" id="CAG7734418.1"/>
    </source>
</evidence>
<sequence>DNLKSKIVPIFSDATEAAYNYVGNLGSTYLFLTNKDAPNYKLITANINATSSKLNQSEGTQWSHVSLVSTFLEEHPKNVVNFAGIVDERKLVISYMEDVRHTLEIRSLDTAKLITKIHLPEGTISGFSRQNIHEKEFFFKLDNFISPGTIYHCTVNGEKIDCQVLKQIEIPKMNLNAFTTEQIFYPSKDGTMIPMYITKKKDVIYNSSTPALLYGYGGFNEPILPSFSSKNLMFVESFNGIYASANIRGGGEYGKKWYDGSKTFVQIEIIIIISILPKVM</sequence>
<dbReference type="Proteomes" id="UP000708208">
    <property type="component" value="Unassembled WGS sequence"/>
</dbReference>
<dbReference type="OrthoDB" id="248387at2759"/>
<dbReference type="EMBL" id="CAJVCH010269041">
    <property type="protein sequence ID" value="CAG7734418.1"/>
    <property type="molecule type" value="Genomic_DNA"/>
</dbReference>